<evidence type="ECO:0000313" key="1">
    <source>
        <dbReference type="EMBL" id="MBO8425087.1"/>
    </source>
</evidence>
<evidence type="ECO:0000313" key="2">
    <source>
        <dbReference type="Proteomes" id="UP000823630"/>
    </source>
</evidence>
<organism evidence="1 2">
    <name type="scientific">Candidatus Enterousia avistercoris</name>
    <dbReference type="NCBI Taxonomy" id="2840788"/>
    <lineage>
        <taxon>Bacteria</taxon>
        <taxon>Pseudomonadati</taxon>
        <taxon>Pseudomonadota</taxon>
        <taxon>Alphaproteobacteria</taxon>
        <taxon>Candidatus Enterousia</taxon>
    </lineage>
</organism>
<protein>
    <submittedName>
        <fullName evidence="1">Uncharacterized protein</fullName>
    </submittedName>
</protein>
<sequence>MIKKIFNYVIFKPWNKICDDIEQYETIKRNCKNAAENMKIWRRMLVRPFSTYEVTRSVPSCIKRQVYFPIAADSVSESRPVIMEFYCENFKDNGVISDEELCHNTKCPKYAEYQKYMEQRRKYDLFVAQKKKYWKEKLFELKK</sequence>
<gene>
    <name evidence="1" type="ORF">IAC69_01255</name>
</gene>
<dbReference type="Proteomes" id="UP000823630">
    <property type="component" value="Unassembled WGS sequence"/>
</dbReference>
<reference evidence="1" key="1">
    <citation type="submission" date="2020-10" db="EMBL/GenBank/DDBJ databases">
        <authorList>
            <person name="Gilroy R."/>
        </authorList>
    </citation>
    <scope>NUCLEOTIDE SEQUENCE</scope>
    <source>
        <strain evidence="1">8207</strain>
    </source>
</reference>
<reference evidence="1" key="2">
    <citation type="journal article" date="2021" name="PeerJ">
        <title>Extensive microbial diversity within the chicken gut microbiome revealed by metagenomics and culture.</title>
        <authorList>
            <person name="Gilroy R."/>
            <person name="Ravi A."/>
            <person name="Getino M."/>
            <person name="Pursley I."/>
            <person name="Horton D.L."/>
            <person name="Alikhan N.F."/>
            <person name="Baker D."/>
            <person name="Gharbi K."/>
            <person name="Hall N."/>
            <person name="Watson M."/>
            <person name="Adriaenssens E.M."/>
            <person name="Foster-Nyarko E."/>
            <person name="Jarju S."/>
            <person name="Secka A."/>
            <person name="Antonio M."/>
            <person name="Oren A."/>
            <person name="Chaudhuri R.R."/>
            <person name="La Ragione R."/>
            <person name="Hildebrand F."/>
            <person name="Pallen M.J."/>
        </authorList>
    </citation>
    <scope>NUCLEOTIDE SEQUENCE</scope>
    <source>
        <strain evidence="1">8207</strain>
    </source>
</reference>
<dbReference type="AlphaFoldDB" id="A0A9D9DC97"/>
<proteinExistence type="predicted"/>
<accession>A0A9D9DC97</accession>
<name>A0A9D9DC97_9PROT</name>
<dbReference type="EMBL" id="JADINC010000023">
    <property type="protein sequence ID" value="MBO8425087.1"/>
    <property type="molecule type" value="Genomic_DNA"/>
</dbReference>
<comment type="caution">
    <text evidence="1">The sequence shown here is derived from an EMBL/GenBank/DDBJ whole genome shotgun (WGS) entry which is preliminary data.</text>
</comment>